<comment type="caution">
    <text evidence="2">The sequence shown here is derived from an EMBL/GenBank/DDBJ whole genome shotgun (WGS) entry which is preliminary data.</text>
</comment>
<dbReference type="SUPFAM" id="SSF47781">
    <property type="entry name" value="RuvA domain 2-like"/>
    <property type="match status" value="1"/>
</dbReference>
<dbReference type="AlphaFoldDB" id="A0A9D9EFA7"/>
<name>A0A9D9EFA7_9BACT</name>
<feature type="compositionally biased region" description="Basic and acidic residues" evidence="1">
    <location>
        <begin position="87"/>
        <end position="99"/>
    </location>
</feature>
<dbReference type="InterPro" id="IPR010994">
    <property type="entry name" value="RuvA_2-like"/>
</dbReference>
<gene>
    <name evidence="2" type="ORF">IAC32_01765</name>
</gene>
<evidence type="ECO:0000256" key="1">
    <source>
        <dbReference type="SAM" id="MobiDB-lite"/>
    </source>
</evidence>
<proteinExistence type="predicted"/>
<dbReference type="PANTHER" id="PTHR21180:SF32">
    <property type="entry name" value="ENDONUCLEASE_EXONUCLEASE_PHOSPHATASE FAMILY DOMAIN-CONTAINING PROTEIN 1"/>
    <property type="match status" value="1"/>
</dbReference>
<evidence type="ECO:0000313" key="3">
    <source>
        <dbReference type="Proteomes" id="UP000823637"/>
    </source>
</evidence>
<dbReference type="PANTHER" id="PTHR21180">
    <property type="entry name" value="ENDONUCLEASE/EXONUCLEASE/PHOSPHATASE FAMILY DOMAIN-CONTAINING PROTEIN 1"/>
    <property type="match status" value="1"/>
</dbReference>
<feature type="compositionally biased region" description="Basic and acidic residues" evidence="1">
    <location>
        <begin position="106"/>
        <end position="118"/>
    </location>
</feature>
<reference evidence="2" key="1">
    <citation type="submission" date="2020-10" db="EMBL/GenBank/DDBJ databases">
        <authorList>
            <person name="Gilroy R."/>
        </authorList>
    </citation>
    <scope>NUCLEOTIDE SEQUENCE</scope>
    <source>
        <strain evidence="2">D3-1215</strain>
    </source>
</reference>
<dbReference type="Pfam" id="PF12836">
    <property type="entry name" value="HHH_3"/>
    <property type="match status" value="1"/>
</dbReference>
<dbReference type="GO" id="GO:0015628">
    <property type="term" value="P:protein secretion by the type II secretion system"/>
    <property type="evidence" value="ECO:0007669"/>
    <property type="project" value="TreeGrafter"/>
</dbReference>
<reference evidence="2" key="2">
    <citation type="journal article" date="2021" name="PeerJ">
        <title>Extensive microbial diversity within the chicken gut microbiome revealed by metagenomics and culture.</title>
        <authorList>
            <person name="Gilroy R."/>
            <person name="Ravi A."/>
            <person name="Getino M."/>
            <person name="Pursley I."/>
            <person name="Horton D.L."/>
            <person name="Alikhan N.F."/>
            <person name="Baker D."/>
            <person name="Gharbi K."/>
            <person name="Hall N."/>
            <person name="Watson M."/>
            <person name="Adriaenssens E.M."/>
            <person name="Foster-Nyarko E."/>
            <person name="Jarju S."/>
            <person name="Secka A."/>
            <person name="Antonio M."/>
            <person name="Oren A."/>
            <person name="Chaudhuri R.R."/>
            <person name="La Ragione R."/>
            <person name="Hildebrand F."/>
            <person name="Pallen M.J."/>
        </authorList>
    </citation>
    <scope>NUCLEOTIDE SEQUENCE</scope>
    <source>
        <strain evidence="2">D3-1215</strain>
    </source>
</reference>
<feature type="region of interest" description="Disordered" evidence="1">
    <location>
        <begin position="60"/>
        <end position="118"/>
    </location>
</feature>
<dbReference type="EMBL" id="JADIMR010000026">
    <property type="protein sequence ID" value="MBO8446458.1"/>
    <property type="molecule type" value="Genomic_DNA"/>
</dbReference>
<organism evidence="2 3">
    <name type="scientific">Candidatus Enterocola intestinipullorum</name>
    <dbReference type="NCBI Taxonomy" id="2840783"/>
    <lineage>
        <taxon>Bacteria</taxon>
        <taxon>Pseudomonadati</taxon>
        <taxon>Bacteroidota</taxon>
        <taxon>Bacteroidia</taxon>
        <taxon>Bacteroidales</taxon>
        <taxon>Candidatus Enterocola</taxon>
    </lineage>
</organism>
<accession>A0A9D9EFA7</accession>
<dbReference type="Gene3D" id="1.10.150.280">
    <property type="entry name" value="AF1531-like domain"/>
    <property type="match status" value="1"/>
</dbReference>
<dbReference type="Proteomes" id="UP000823637">
    <property type="component" value="Unassembled WGS sequence"/>
</dbReference>
<dbReference type="InterPro" id="IPR051675">
    <property type="entry name" value="Endo/Exo/Phosphatase_dom_1"/>
</dbReference>
<evidence type="ECO:0000313" key="2">
    <source>
        <dbReference type="EMBL" id="MBO8446458.1"/>
    </source>
</evidence>
<dbReference type="GO" id="GO:0015627">
    <property type="term" value="C:type II protein secretion system complex"/>
    <property type="evidence" value="ECO:0007669"/>
    <property type="project" value="TreeGrafter"/>
</dbReference>
<protein>
    <submittedName>
        <fullName evidence="2">Helix-hairpin-helix domain-containing protein</fullName>
    </submittedName>
</protein>
<sequence length="281" mass="32309">MDFKRFFRFTSGERRGIYCLCLIIIVLVCVKAALSWHNNEMERLRSRIVSSDSIKKHIFRDRPGQDKGTYGNNAFDSGKKTAQGGNDHARYAEKKESRQTRYRGHTKQDKKADTPNKDLEEEIRQWQKAAVSYSHNTEKKRKDKSNAGLMVNLNEADTTELKKLWGIGSTLSRRIIRFRDKLGGFCDTKQLAEIYGLKEETLAAMLPHVHTQGARLRKIQVNSASVREMKEHPYISYYMAVAIDSIRKNSASGTITDYSAIAAHRDFRNAHPLLKEYISFE</sequence>